<organism evidence="1 2">
    <name type="scientific">Necator americanus</name>
    <name type="common">Human hookworm</name>
    <dbReference type="NCBI Taxonomy" id="51031"/>
    <lineage>
        <taxon>Eukaryota</taxon>
        <taxon>Metazoa</taxon>
        <taxon>Ecdysozoa</taxon>
        <taxon>Nematoda</taxon>
        <taxon>Chromadorea</taxon>
        <taxon>Rhabditida</taxon>
        <taxon>Rhabditina</taxon>
        <taxon>Rhabditomorpha</taxon>
        <taxon>Strongyloidea</taxon>
        <taxon>Ancylostomatidae</taxon>
        <taxon>Bunostominae</taxon>
        <taxon>Necator</taxon>
    </lineage>
</organism>
<keyword evidence="2" id="KW-1185">Reference proteome</keyword>
<dbReference type="Proteomes" id="UP001303046">
    <property type="component" value="Unassembled WGS sequence"/>
</dbReference>
<gene>
    <name evidence="1" type="primary">Necator_chrII.g7879</name>
    <name evidence="1" type="ORF">RB195_020085</name>
</gene>
<evidence type="ECO:0000313" key="2">
    <source>
        <dbReference type="Proteomes" id="UP001303046"/>
    </source>
</evidence>
<dbReference type="EMBL" id="JAVFWL010000002">
    <property type="protein sequence ID" value="KAK6737770.1"/>
    <property type="molecule type" value="Genomic_DNA"/>
</dbReference>
<evidence type="ECO:0000313" key="1">
    <source>
        <dbReference type="EMBL" id="KAK6737770.1"/>
    </source>
</evidence>
<proteinExistence type="predicted"/>
<reference evidence="1 2" key="1">
    <citation type="submission" date="2023-08" db="EMBL/GenBank/DDBJ databases">
        <title>A Necator americanus chromosomal reference genome.</title>
        <authorList>
            <person name="Ilik V."/>
            <person name="Petrzelkova K.J."/>
            <person name="Pardy F."/>
            <person name="Fuh T."/>
            <person name="Niatou-Singa F.S."/>
            <person name="Gouil Q."/>
            <person name="Baker L."/>
            <person name="Ritchie M.E."/>
            <person name="Jex A.R."/>
            <person name="Gazzola D."/>
            <person name="Li H."/>
            <person name="Toshio Fujiwara R."/>
            <person name="Zhan B."/>
            <person name="Aroian R.V."/>
            <person name="Pafco B."/>
            <person name="Schwarz E.M."/>
        </authorList>
    </citation>
    <scope>NUCLEOTIDE SEQUENCE [LARGE SCALE GENOMIC DNA]</scope>
    <source>
        <strain evidence="1 2">Aroian</strain>
        <tissue evidence="1">Whole animal</tissue>
    </source>
</reference>
<sequence>MGIRVGGQPIDLVYVFCYLDCMLKNDGNYEKDIQQRCAEGNSAFNSLIKCLWSTPIADEVKLRVYLSAIRPIMMYG</sequence>
<comment type="caution">
    <text evidence="1">The sequence shown here is derived from an EMBL/GenBank/DDBJ whole genome shotgun (WGS) entry which is preliminary data.</text>
</comment>
<name>A0ABR1CI49_NECAM</name>
<accession>A0ABR1CI49</accession>
<protein>
    <submittedName>
        <fullName evidence="1">Uncharacterized protein</fullName>
    </submittedName>
</protein>